<comment type="subunit">
    <text evidence="2">Interacts with KAR2.</text>
</comment>
<keyword evidence="8" id="KW-0811">Translocation</keyword>
<dbReference type="InterPro" id="IPR011989">
    <property type="entry name" value="ARM-like"/>
</dbReference>
<accession>A0A1D8NKZ5</accession>
<dbReference type="VEuPathDB" id="FungiDB:YALI1_E38706g"/>
<protein>
    <recommendedName>
        <fullName evidence="3">Nucleotide exchange factor SIL1</fullName>
    </recommendedName>
</protein>
<evidence type="ECO:0000313" key="11">
    <source>
        <dbReference type="Proteomes" id="UP000182444"/>
    </source>
</evidence>
<dbReference type="eggNOG" id="KOG2160">
    <property type="taxonomic scope" value="Eukaryota"/>
</dbReference>
<dbReference type="GO" id="GO:0000774">
    <property type="term" value="F:adenyl-nucleotide exchange factor activity"/>
    <property type="evidence" value="ECO:0007669"/>
    <property type="project" value="InterPro"/>
</dbReference>
<dbReference type="Proteomes" id="UP000182444">
    <property type="component" value="Chromosome 1E"/>
</dbReference>
<evidence type="ECO:0000256" key="7">
    <source>
        <dbReference type="ARBA" id="ARBA00022927"/>
    </source>
</evidence>
<dbReference type="EMBL" id="CP017557">
    <property type="protein sequence ID" value="AOW06305.1"/>
    <property type="molecule type" value="Genomic_DNA"/>
</dbReference>
<organism evidence="10 11">
    <name type="scientific">Yarrowia lipolytica</name>
    <name type="common">Candida lipolytica</name>
    <dbReference type="NCBI Taxonomy" id="4952"/>
    <lineage>
        <taxon>Eukaryota</taxon>
        <taxon>Fungi</taxon>
        <taxon>Dikarya</taxon>
        <taxon>Ascomycota</taxon>
        <taxon>Saccharomycotina</taxon>
        <taxon>Dipodascomycetes</taxon>
        <taxon>Dipodascales</taxon>
        <taxon>Dipodascales incertae sedis</taxon>
        <taxon>Yarrowia</taxon>
    </lineage>
</organism>
<evidence type="ECO:0000313" key="10">
    <source>
        <dbReference type="EMBL" id="AOW06305.1"/>
    </source>
</evidence>
<dbReference type="PANTHER" id="PTHR19316:SF34">
    <property type="entry name" value="NUCLEOTIDE EXCHANGE FACTOR SIL1"/>
    <property type="match status" value="1"/>
</dbReference>
<dbReference type="Gene3D" id="1.25.10.10">
    <property type="entry name" value="Leucine-rich Repeat Variant"/>
    <property type="match status" value="1"/>
</dbReference>
<feature type="signal peptide" evidence="9">
    <location>
        <begin position="1"/>
        <end position="17"/>
    </location>
</feature>
<evidence type="ECO:0000256" key="3">
    <source>
        <dbReference type="ARBA" id="ARBA00015352"/>
    </source>
</evidence>
<evidence type="ECO:0000256" key="6">
    <source>
        <dbReference type="ARBA" id="ARBA00022824"/>
    </source>
</evidence>
<gene>
    <name evidence="10" type="ORF">YALI1_E38706g</name>
</gene>
<evidence type="ECO:0000256" key="1">
    <source>
        <dbReference type="ARBA" id="ARBA00010588"/>
    </source>
</evidence>
<dbReference type="RefSeq" id="XP_504697.2">
    <property type="nucleotide sequence ID" value="XM_504697.2"/>
</dbReference>
<keyword evidence="4" id="KW-0813">Transport</keyword>
<dbReference type="VEuPathDB" id="FungiDB:YALI0_E32703g"/>
<evidence type="ECO:0000256" key="5">
    <source>
        <dbReference type="ARBA" id="ARBA00022729"/>
    </source>
</evidence>
<evidence type="ECO:0000256" key="9">
    <source>
        <dbReference type="SAM" id="SignalP"/>
    </source>
</evidence>
<evidence type="ECO:0000256" key="2">
    <source>
        <dbReference type="ARBA" id="ARBA00011799"/>
    </source>
</evidence>
<dbReference type="KEGG" id="yli:2911792"/>
<dbReference type="GO" id="GO:0015031">
    <property type="term" value="P:protein transport"/>
    <property type="evidence" value="ECO:0007669"/>
    <property type="project" value="UniProtKB-KW"/>
</dbReference>
<dbReference type="InterPro" id="IPR050693">
    <property type="entry name" value="Hsp70_NEF-Inhibitors"/>
</dbReference>
<dbReference type="SUPFAM" id="SSF48371">
    <property type="entry name" value="ARM repeat"/>
    <property type="match status" value="1"/>
</dbReference>
<keyword evidence="7" id="KW-0653">Protein transport</keyword>
<reference evidence="10 11" key="1">
    <citation type="journal article" date="2016" name="PLoS ONE">
        <title>Sequence Assembly of Yarrowia lipolytica Strain W29/CLIB89 Shows Transposable Element Diversity.</title>
        <authorList>
            <person name="Magnan C."/>
            <person name="Yu J."/>
            <person name="Chang I."/>
            <person name="Jahn E."/>
            <person name="Kanomata Y."/>
            <person name="Wu J."/>
            <person name="Zeller M."/>
            <person name="Oakes M."/>
            <person name="Baldi P."/>
            <person name="Sandmeyer S."/>
        </authorList>
    </citation>
    <scope>NUCLEOTIDE SEQUENCE [LARGE SCALE GENOMIC DNA]</scope>
    <source>
        <strain evidence="11">CLIB89(W29)</strain>
    </source>
</reference>
<comment type="similarity">
    <text evidence="1">Belongs to the SIL1 family.</text>
</comment>
<evidence type="ECO:0000256" key="4">
    <source>
        <dbReference type="ARBA" id="ARBA00022448"/>
    </source>
</evidence>
<dbReference type="PANTHER" id="PTHR19316">
    <property type="entry name" value="PROTEIN FOLDING REGULATOR"/>
    <property type="match status" value="1"/>
</dbReference>
<evidence type="ECO:0000256" key="8">
    <source>
        <dbReference type="ARBA" id="ARBA00023010"/>
    </source>
</evidence>
<dbReference type="SMR" id="A0A1D8NKZ5"/>
<keyword evidence="5 9" id="KW-0732">Signal</keyword>
<dbReference type="InterPro" id="IPR031884">
    <property type="entry name" value="Sil1_fungi"/>
</dbReference>
<proteinExistence type="inferred from homology"/>
<name>A0A1D8NKZ5_YARLL</name>
<dbReference type="GO" id="GO:0005783">
    <property type="term" value="C:endoplasmic reticulum"/>
    <property type="evidence" value="ECO:0007669"/>
    <property type="project" value="InterPro"/>
</dbReference>
<feature type="chain" id="PRO_5030026700" description="Nucleotide exchange factor SIL1" evidence="9">
    <location>
        <begin position="18"/>
        <end position="426"/>
    </location>
</feature>
<sequence>MKFSKTLLLALVAGALAKGEDEICRVEKNSGKEICYPKVFVPTEEWQVVWPDQVIPAGLHVRMDYENGVKEAKINDPNEEVEGVAVAVGEEVPEGEVVIEDLTEENGDEGISANEKVQRAIEKAIKEKRIKEGHKPNPNIPESDHQTFSDAVAALRDYKVNGQAAMLPIALSQLEELSHEIDFGIALSDVDPLNALLQILEDAKVDVESKIMAARTIGASLRNNPHALDKVINSKVDLVKSLLDDLAQSSKEKADKLSSSLVYALSAVLKTPETVTRFVDLHGGDTLRQLYETGSDDVKGRVSTLIEDVLATPDLHNDFSSIKGAVKKRSANWWEDELKEWSGVFQRSLPSKLSSKVKSKVYTSLAAIRRNFRESVDVSEEFLEWLDHPKKAAAEIGDDLVKLIKQDRGELWGNAKARKYDARDEL</sequence>
<dbReference type="AlphaFoldDB" id="A0A1D8NKZ5"/>
<dbReference type="GeneID" id="2911792"/>
<dbReference type="Pfam" id="PF16782">
    <property type="entry name" value="SIL1"/>
    <property type="match status" value="1"/>
</dbReference>
<dbReference type="InterPro" id="IPR016024">
    <property type="entry name" value="ARM-type_fold"/>
</dbReference>
<keyword evidence="6" id="KW-0256">Endoplasmic reticulum</keyword>